<dbReference type="eggNOG" id="COG2133">
    <property type="taxonomic scope" value="Bacteria"/>
</dbReference>
<dbReference type="OrthoDB" id="622550at2"/>
<reference evidence="2" key="2">
    <citation type="submission" date="2010-01" db="EMBL/GenBank/DDBJ databases">
        <title>The complete genome of Conexibacter woesei DSM 14684.</title>
        <authorList>
            <consortium name="US DOE Joint Genome Institute (JGI-PGF)"/>
            <person name="Lucas S."/>
            <person name="Copeland A."/>
            <person name="Lapidus A."/>
            <person name="Glavina del Rio T."/>
            <person name="Dalin E."/>
            <person name="Tice H."/>
            <person name="Bruce D."/>
            <person name="Goodwin L."/>
            <person name="Pitluck S."/>
            <person name="Kyrpides N."/>
            <person name="Mavromatis K."/>
            <person name="Ivanova N."/>
            <person name="Mikhailova N."/>
            <person name="Chertkov O."/>
            <person name="Brettin T."/>
            <person name="Detter J.C."/>
            <person name="Han C."/>
            <person name="Larimer F."/>
            <person name="Land M."/>
            <person name="Hauser L."/>
            <person name="Markowitz V."/>
            <person name="Cheng J.-F."/>
            <person name="Hugenholtz P."/>
            <person name="Woyke T."/>
            <person name="Wu D."/>
            <person name="Pukall R."/>
            <person name="Steenblock K."/>
            <person name="Schneider S."/>
            <person name="Klenk H.-P."/>
            <person name="Eisen J.A."/>
        </authorList>
    </citation>
    <scope>NUCLEOTIDE SEQUENCE [LARGE SCALE GENOMIC DNA]</scope>
    <source>
        <strain evidence="2">DSM 14684 / CIP 108061 / JCM 11494 / NBRC 100937 / ID131577</strain>
    </source>
</reference>
<dbReference type="HOGENOM" id="CLU_030011_2_0_11"/>
<proteinExistence type="predicted"/>
<sequence length="461" mass="49171">MRTVAAPGFAGWIGVARRDVTPPPGIAQNAWGPATERRSTGVHRPLTLTALALRDGADAAPLVLVALDGSWWRAREDEWHVREAVLAAAGGDEARAIVTLSHSHSAPLLTRDARDFPGGELVAPYLDALRIAAAEATRDALAATVPATLTWSTGRSAVAGARDLTVDGRPLIGWNPDAEADDTLLAGRVTAADGTVLATLVNYACHPTTLAWQNTLTSPDYVGALRETVEDATGGAPCLFLLGAAGELAPRDQYTGDVAVADRHGRAVGHAALAALEQLPPPGVALALHPAVESGAPLAPWWPVEHAWPDRLATTVEAFDMPLKPQPTVAELEQRWAEIDPLSRAERLRRAALMRETFGDGPAVPWRVWVWQLGGALVVAQSGEAYSLFQRELRRRFPDRAVVVLNLANWSGPAYLPPRELYARDDAYTVWQTPLAAGCLETAIEAAAAGAARLTDEETVR</sequence>
<reference evidence="1 2" key="1">
    <citation type="journal article" date="2010" name="Stand. Genomic Sci.">
        <title>Complete genome sequence of Conexibacter woesei type strain (ID131577).</title>
        <authorList>
            <person name="Pukall R."/>
            <person name="Lapidus A."/>
            <person name="Glavina Del Rio T."/>
            <person name="Copeland A."/>
            <person name="Tice H."/>
            <person name="Cheng J.-F."/>
            <person name="Lucas S."/>
            <person name="Chen F."/>
            <person name="Nolan M."/>
            <person name="Bruce D."/>
            <person name="Goodwin L."/>
            <person name="Pitluck S."/>
            <person name="Mavromatis K."/>
            <person name="Ivanova N."/>
            <person name="Ovchinnikova G."/>
            <person name="Pati A."/>
            <person name="Chen A."/>
            <person name="Palaniappan K."/>
            <person name="Land M."/>
            <person name="Hauser L."/>
            <person name="Chang Y.-J."/>
            <person name="Jeffries C.D."/>
            <person name="Chain P."/>
            <person name="Meincke L."/>
            <person name="Sims D."/>
            <person name="Brettin T."/>
            <person name="Detter J.C."/>
            <person name="Rohde M."/>
            <person name="Goeker M."/>
            <person name="Bristow J."/>
            <person name="Eisen J.A."/>
            <person name="Markowitz V."/>
            <person name="Kyrpides N.C."/>
            <person name="Klenk H.-P."/>
            <person name="Hugenholtz P."/>
        </authorList>
    </citation>
    <scope>NUCLEOTIDE SEQUENCE [LARGE SCALE GENOMIC DNA]</scope>
    <source>
        <strain evidence="2">DSM 14684 / CIP 108061 / JCM 11494 / NBRC 100937 / ID131577</strain>
    </source>
</reference>
<dbReference type="Proteomes" id="UP000008229">
    <property type="component" value="Chromosome"/>
</dbReference>
<dbReference type="KEGG" id="cwo:Cwoe_0119"/>
<dbReference type="AlphaFoldDB" id="D3F4X7"/>
<evidence type="ECO:0000313" key="2">
    <source>
        <dbReference type="Proteomes" id="UP000008229"/>
    </source>
</evidence>
<gene>
    <name evidence="1" type="ordered locus">Cwoe_0119</name>
</gene>
<evidence type="ECO:0000313" key="1">
    <source>
        <dbReference type="EMBL" id="ADB48555.1"/>
    </source>
</evidence>
<accession>D3F4X7</accession>
<name>D3F4X7_CONWI</name>
<dbReference type="EMBL" id="CP001854">
    <property type="protein sequence ID" value="ADB48555.1"/>
    <property type="molecule type" value="Genomic_DNA"/>
</dbReference>
<dbReference type="RefSeq" id="WP_012931608.1">
    <property type="nucleotide sequence ID" value="NC_013739.1"/>
</dbReference>
<keyword evidence="2" id="KW-1185">Reference proteome</keyword>
<dbReference type="STRING" id="469383.Cwoe_0119"/>
<evidence type="ECO:0008006" key="3">
    <source>
        <dbReference type="Google" id="ProtNLM"/>
    </source>
</evidence>
<organism evidence="1 2">
    <name type="scientific">Conexibacter woesei (strain DSM 14684 / CCUG 47730 / CIP 108061 / JCM 11494 / NBRC 100937 / ID131577)</name>
    <dbReference type="NCBI Taxonomy" id="469383"/>
    <lineage>
        <taxon>Bacteria</taxon>
        <taxon>Bacillati</taxon>
        <taxon>Actinomycetota</taxon>
        <taxon>Thermoleophilia</taxon>
        <taxon>Solirubrobacterales</taxon>
        <taxon>Conexibacteraceae</taxon>
        <taxon>Conexibacter</taxon>
    </lineage>
</organism>
<protein>
    <recommendedName>
        <fullName evidence="3">Neutral/alkaline non-lysosomal ceramidase N-terminal domain-containing protein</fullName>
    </recommendedName>
</protein>